<name>F7E0S8_HORSE</name>
<feature type="compositionally biased region" description="Basic residues" evidence="2">
    <location>
        <begin position="9"/>
        <end position="22"/>
    </location>
</feature>
<dbReference type="VGNC" id="VGNC:22347">
    <property type="gene designation" value="RGS19"/>
</dbReference>
<feature type="region of interest" description="Disordered" evidence="2">
    <location>
        <begin position="1"/>
        <end position="146"/>
    </location>
</feature>
<feature type="region of interest" description="Disordered" evidence="2">
    <location>
        <begin position="295"/>
        <end position="349"/>
    </location>
</feature>
<feature type="compositionally biased region" description="Low complexity" evidence="2">
    <location>
        <begin position="58"/>
        <end position="103"/>
    </location>
</feature>
<dbReference type="HOGENOM" id="CLU_059863_0_2_1"/>
<evidence type="ECO:0000313" key="6">
    <source>
        <dbReference type="VGNC" id="VGNC:22347"/>
    </source>
</evidence>
<dbReference type="GO" id="GO:0009968">
    <property type="term" value="P:negative regulation of signal transduction"/>
    <property type="evidence" value="ECO:0007669"/>
    <property type="project" value="UniProtKB-KW"/>
</dbReference>
<dbReference type="Pfam" id="PF00615">
    <property type="entry name" value="RGS"/>
    <property type="match status" value="1"/>
</dbReference>
<accession>F7E0S8</accession>
<keyword evidence="1" id="KW-0734">Signal transduction inhibitor</keyword>
<dbReference type="FunFam" id="1.10.167.10:FF:000001">
    <property type="entry name" value="Putative regulator of g-protein signaling 12"/>
    <property type="match status" value="1"/>
</dbReference>
<dbReference type="PANTHER" id="PTHR10845">
    <property type="entry name" value="REGULATOR OF G PROTEIN SIGNALING"/>
    <property type="match status" value="1"/>
</dbReference>
<dbReference type="PANTHER" id="PTHR10845:SF145">
    <property type="entry name" value="REGULATOR OF G-PROTEIN SIGNALING 19"/>
    <property type="match status" value="1"/>
</dbReference>
<dbReference type="Proteomes" id="UP000002281">
    <property type="component" value="Chromosome 22"/>
</dbReference>
<dbReference type="Gene3D" id="1.10.167.10">
    <property type="entry name" value="Regulator of G-protein Signalling 4, domain 2"/>
    <property type="match status" value="1"/>
</dbReference>
<dbReference type="SMART" id="SM00315">
    <property type="entry name" value="RGS"/>
    <property type="match status" value="1"/>
</dbReference>
<sequence>AWGGGGGARSRRARGGARRAGRAGRLPARGSPGPALWGSAAEAPAHCAPRPLPDHPAGPRSARAGGSASGSGARPVSARAAPRTAALPLPAPGPGAARAGSFGSRRRDPHPEDCRRGVHVDPGPRQDWSPPPARGGGGAGTEFPFFCSAKPGEVIAQRGGRKNPGFRVSRPPSAWWGGAEAGHPVRPRPHPFGSGSGSALRVAWEALRPQPQPIEGSRRRPPSRTPQEFLLPSDLSPCCCSARPFGSQGGAQSEPGPFRPHLPWGRWPRRRGALSVPDSGRLLYMRSRPRPYLARAPDSQAVVRVPEPAPRSPGDLVHPPMPTPHEAEKQHTGPEEADQPPSMSSHEVAPPAAASRNPCCLCWCCCCSCSWNEERRRAWRASRESKLQPLPSCEACATPSPEEVRSWAQSFDKLMHSAAGRTVFREFLRTEYSEENMLFWLACEELKAEANQHVVDEKARLIYEDYVSILSPKEVSLDSRVREGINKKMQEPSAHTFDDAQLQIYTLMHRDSYPRFLSSPTYRALLLRGGSQSSNEA</sequence>
<dbReference type="Ensembl" id="ENSECAT00000007732.3">
    <property type="protein sequence ID" value="ENSECAP00000005697.3"/>
    <property type="gene ID" value="ENSECAG00000007534.3"/>
</dbReference>
<evidence type="ECO:0000259" key="3">
    <source>
        <dbReference type="PROSITE" id="PS50132"/>
    </source>
</evidence>
<reference evidence="4 5" key="1">
    <citation type="journal article" date="2009" name="Science">
        <title>Genome sequence, comparative analysis, and population genetics of the domestic horse.</title>
        <authorList>
            <consortium name="Broad Institute Genome Sequencing Platform"/>
            <consortium name="Broad Institute Whole Genome Assembly Team"/>
            <person name="Wade C.M."/>
            <person name="Giulotto E."/>
            <person name="Sigurdsson S."/>
            <person name="Zoli M."/>
            <person name="Gnerre S."/>
            <person name="Imsland F."/>
            <person name="Lear T.L."/>
            <person name="Adelson D.L."/>
            <person name="Bailey E."/>
            <person name="Bellone R.R."/>
            <person name="Bloecker H."/>
            <person name="Distl O."/>
            <person name="Edgar R.C."/>
            <person name="Garber M."/>
            <person name="Leeb T."/>
            <person name="Mauceli E."/>
            <person name="MacLeod J.N."/>
            <person name="Penedo M.C.T."/>
            <person name="Raison J.M."/>
            <person name="Sharpe T."/>
            <person name="Vogel J."/>
            <person name="Andersson L."/>
            <person name="Antczak D.F."/>
            <person name="Biagi T."/>
            <person name="Binns M.M."/>
            <person name="Chowdhary B.P."/>
            <person name="Coleman S.J."/>
            <person name="Della Valle G."/>
            <person name="Fryc S."/>
            <person name="Guerin G."/>
            <person name="Hasegawa T."/>
            <person name="Hill E.W."/>
            <person name="Jurka J."/>
            <person name="Kiialainen A."/>
            <person name="Lindgren G."/>
            <person name="Liu J."/>
            <person name="Magnani E."/>
            <person name="Mickelson J.R."/>
            <person name="Murray J."/>
            <person name="Nergadze S.G."/>
            <person name="Onofrio R."/>
            <person name="Pedroni S."/>
            <person name="Piras M.F."/>
            <person name="Raudsepp T."/>
            <person name="Rocchi M."/>
            <person name="Roeed K.H."/>
            <person name="Ryder O.A."/>
            <person name="Searle S."/>
            <person name="Skow L."/>
            <person name="Swinburne J.E."/>
            <person name="Syvaenen A.C."/>
            <person name="Tozaki T."/>
            <person name="Valberg S.J."/>
            <person name="Vaudin M."/>
            <person name="White J.R."/>
            <person name="Zody M.C."/>
            <person name="Lander E.S."/>
            <person name="Lindblad-Toh K."/>
        </authorList>
    </citation>
    <scope>NUCLEOTIDE SEQUENCE [LARGE SCALE GENOMIC DNA]</scope>
    <source>
        <strain evidence="4 5">Thoroughbred</strain>
    </source>
</reference>
<dbReference type="Gene3D" id="1.10.196.10">
    <property type="match status" value="2"/>
</dbReference>
<gene>
    <name evidence="6" type="primary">RGS19</name>
</gene>
<dbReference type="STRING" id="9796.ENSECAP00000005697"/>
<dbReference type="CDD" id="cd08745">
    <property type="entry name" value="RGS_RGS19"/>
    <property type="match status" value="1"/>
</dbReference>
<reference evidence="4" key="3">
    <citation type="submission" date="2025-09" db="UniProtKB">
        <authorList>
            <consortium name="Ensembl"/>
        </authorList>
    </citation>
    <scope>IDENTIFICATION</scope>
    <source>
        <strain evidence="4">Thoroughbred</strain>
    </source>
</reference>
<dbReference type="InterPro" id="IPR016137">
    <property type="entry name" value="RGS"/>
</dbReference>
<proteinExistence type="predicted"/>
<dbReference type="FunFam" id="1.10.196.10:FF:000001">
    <property type="entry name" value="Regulator of G-protein signaling 8"/>
    <property type="match status" value="1"/>
</dbReference>
<evidence type="ECO:0000256" key="2">
    <source>
        <dbReference type="SAM" id="MobiDB-lite"/>
    </source>
</evidence>
<dbReference type="PRINTS" id="PR01301">
    <property type="entry name" value="RGSPROTEIN"/>
</dbReference>
<dbReference type="InterPro" id="IPR024066">
    <property type="entry name" value="RGS_subdom1/3"/>
</dbReference>
<evidence type="ECO:0000313" key="4">
    <source>
        <dbReference type="Ensembl" id="ENSECAP00000005697.3"/>
    </source>
</evidence>
<keyword evidence="5" id="KW-1185">Reference proteome</keyword>
<dbReference type="PaxDb" id="9796-ENSECAP00000005697"/>
<organism evidence="4 5">
    <name type="scientific">Equus caballus</name>
    <name type="common">Horse</name>
    <dbReference type="NCBI Taxonomy" id="9796"/>
    <lineage>
        <taxon>Eukaryota</taxon>
        <taxon>Metazoa</taxon>
        <taxon>Chordata</taxon>
        <taxon>Craniata</taxon>
        <taxon>Vertebrata</taxon>
        <taxon>Euteleostomi</taxon>
        <taxon>Mammalia</taxon>
        <taxon>Eutheria</taxon>
        <taxon>Laurasiatheria</taxon>
        <taxon>Perissodactyla</taxon>
        <taxon>Equidae</taxon>
        <taxon>Equus</taxon>
    </lineage>
</organism>
<feature type="region of interest" description="Disordered" evidence="2">
    <location>
        <begin position="243"/>
        <end position="271"/>
    </location>
</feature>
<dbReference type="PROSITE" id="PS50132">
    <property type="entry name" value="RGS"/>
    <property type="match status" value="1"/>
</dbReference>
<feature type="region of interest" description="Disordered" evidence="2">
    <location>
        <begin position="178"/>
        <end position="231"/>
    </location>
</feature>
<evidence type="ECO:0000256" key="1">
    <source>
        <dbReference type="ARBA" id="ARBA00022700"/>
    </source>
</evidence>
<feature type="compositionally biased region" description="Basic and acidic residues" evidence="2">
    <location>
        <begin position="325"/>
        <end position="334"/>
    </location>
</feature>
<dbReference type="InterPro" id="IPR044926">
    <property type="entry name" value="RGS_subdomain_2"/>
</dbReference>
<feature type="domain" description="RGS" evidence="3">
    <location>
        <begin position="410"/>
        <end position="526"/>
    </location>
</feature>
<evidence type="ECO:0000313" key="5">
    <source>
        <dbReference type="Proteomes" id="UP000002281"/>
    </source>
</evidence>
<dbReference type="AlphaFoldDB" id="F7E0S8"/>
<feature type="compositionally biased region" description="Basic and acidic residues" evidence="2">
    <location>
        <begin position="105"/>
        <end position="124"/>
    </location>
</feature>
<dbReference type="InParanoid" id="F7E0S8"/>
<reference evidence="4" key="2">
    <citation type="submission" date="2025-08" db="UniProtKB">
        <authorList>
            <consortium name="Ensembl"/>
        </authorList>
    </citation>
    <scope>IDENTIFICATION</scope>
    <source>
        <strain evidence="4">Thoroughbred</strain>
    </source>
</reference>
<protein>
    <submittedName>
        <fullName evidence="4">Regulator of G protein signaling 19</fullName>
    </submittedName>
</protein>
<dbReference type="GeneTree" id="ENSGT00940000160391"/>
<dbReference type="InterPro" id="IPR036305">
    <property type="entry name" value="RGS_sf"/>
</dbReference>
<dbReference type="SUPFAM" id="SSF48097">
    <property type="entry name" value="Regulator of G-protein signaling, RGS"/>
    <property type="match status" value="1"/>
</dbReference>
<feature type="compositionally biased region" description="Low complexity" evidence="2">
    <location>
        <begin position="23"/>
        <end position="35"/>
    </location>
</feature>
<dbReference type="Bgee" id="ENSECAG00000007534">
    <property type="expression patterns" value="Expressed in leukocyte and 20 other cell types or tissues"/>
</dbReference>